<dbReference type="Proteomes" id="UP000663864">
    <property type="component" value="Unassembled WGS sequence"/>
</dbReference>
<dbReference type="EMBL" id="CAJOBD010004329">
    <property type="protein sequence ID" value="CAF3990211.1"/>
    <property type="molecule type" value="Genomic_DNA"/>
</dbReference>
<evidence type="ECO:0000313" key="6">
    <source>
        <dbReference type="EMBL" id="CAF3990211.1"/>
    </source>
</evidence>
<dbReference type="GO" id="GO:0004100">
    <property type="term" value="F:chitin synthase activity"/>
    <property type="evidence" value="ECO:0007669"/>
    <property type="project" value="InterPro"/>
</dbReference>
<evidence type="ECO:0000313" key="5">
    <source>
        <dbReference type="EMBL" id="CAF0773348.1"/>
    </source>
</evidence>
<evidence type="ECO:0000256" key="2">
    <source>
        <dbReference type="ARBA" id="ARBA00022692"/>
    </source>
</evidence>
<keyword evidence="4" id="KW-1133">Transmembrane helix</keyword>
<dbReference type="InterPro" id="IPR004835">
    <property type="entry name" value="Chitin_synth"/>
</dbReference>
<keyword evidence="2 4" id="KW-0812">Transmembrane</keyword>
<proteinExistence type="predicted"/>
<evidence type="ECO:0000256" key="1">
    <source>
        <dbReference type="ARBA" id="ARBA00004141"/>
    </source>
</evidence>
<sequence length="106" mass="11995">MISPIDDEVIFRTESCTVSILPALFYILICLKTKADTQITIGAIMTAIYALVMSMIQVLFFLPSVAATFIVTDRLHRNEMFNLLHGFLYLIRIPGDYLLVTYALCN</sequence>
<protein>
    <submittedName>
        <fullName evidence="6">Uncharacterized protein</fullName>
    </submittedName>
</protein>
<dbReference type="GO" id="GO:0006031">
    <property type="term" value="P:chitin biosynthetic process"/>
    <property type="evidence" value="ECO:0007669"/>
    <property type="project" value="TreeGrafter"/>
</dbReference>
<dbReference type="PANTHER" id="PTHR22914:SF42">
    <property type="entry name" value="CHITIN SYNTHASE"/>
    <property type="match status" value="1"/>
</dbReference>
<dbReference type="PANTHER" id="PTHR22914">
    <property type="entry name" value="CHITIN SYNTHASE"/>
    <property type="match status" value="1"/>
</dbReference>
<feature type="transmembrane region" description="Helical" evidence="4">
    <location>
        <begin position="43"/>
        <end position="71"/>
    </location>
</feature>
<feature type="transmembrane region" description="Helical" evidence="4">
    <location>
        <begin position="83"/>
        <end position="105"/>
    </location>
</feature>
<reference evidence="6" key="1">
    <citation type="submission" date="2021-02" db="EMBL/GenBank/DDBJ databases">
        <authorList>
            <person name="Nowell W R."/>
        </authorList>
    </citation>
    <scope>NUCLEOTIDE SEQUENCE</scope>
</reference>
<comment type="caution">
    <text evidence="6">The sequence shown here is derived from an EMBL/GenBank/DDBJ whole genome shotgun (WGS) entry which is preliminary data.</text>
</comment>
<dbReference type="GO" id="GO:0071944">
    <property type="term" value="C:cell periphery"/>
    <property type="evidence" value="ECO:0007669"/>
    <property type="project" value="TreeGrafter"/>
</dbReference>
<dbReference type="GO" id="GO:0016020">
    <property type="term" value="C:membrane"/>
    <property type="evidence" value="ECO:0007669"/>
    <property type="project" value="UniProtKB-SubCell"/>
</dbReference>
<comment type="subcellular location">
    <subcellularLocation>
        <location evidence="1">Membrane</location>
        <topology evidence="1">Multi-pass membrane protein</topology>
    </subcellularLocation>
</comment>
<accession>A0A819N220</accession>
<keyword evidence="3 4" id="KW-0472">Membrane</keyword>
<evidence type="ECO:0000313" key="7">
    <source>
        <dbReference type="Proteomes" id="UP000663836"/>
    </source>
</evidence>
<gene>
    <name evidence="6" type="ORF">JBS370_LOCUS25677</name>
    <name evidence="5" type="ORF">ZHD862_LOCUS978</name>
</gene>
<dbReference type="Proteomes" id="UP000663836">
    <property type="component" value="Unassembled WGS sequence"/>
</dbReference>
<evidence type="ECO:0000256" key="3">
    <source>
        <dbReference type="ARBA" id="ARBA00023136"/>
    </source>
</evidence>
<dbReference type="EMBL" id="CAJNOT010000015">
    <property type="protein sequence ID" value="CAF0773348.1"/>
    <property type="molecule type" value="Genomic_DNA"/>
</dbReference>
<name>A0A819N220_9BILA</name>
<dbReference type="AlphaFoldDB" id="A0A819N220"/>
<evidence type="ECO:0000256" key="4">
    <source>
        <dbReference type="SAM" id="Phobius"/>
    </source>
</evidence>
<organism evidence="6 7">
    <name type="scientific">Rotaria sordida</name>
    <dbReference type="NCBI Taxonomy" id="392033"/>
    <lineage>
        <taxon>Eukaryota</taxon>
        <taxon>Metazoa</taxon>
        <taxon>Spiralia</taxon>
        <taxon>Gnathifera</taxon>
        <taxon>Rotifera</taxon>
        <taxon>Eurotatoria</taxon>
        <taxon>Bdelloidea</taxon>
        <taxon>Philodinida</taxon>
        <taxon>Philodinidae</taxon>
        <taxon>Rotaria</taxon>
    </lineage>
</organism>
<feature type="transmembrane region" description="Helical" evidence="4">
    <location>
        <begin position="12"/>
        <end position="31"/>
    </location>
</feature>